<feature type="transmembrane region" description="Helical" evidence="1">
    <location>
        <begin position="73"/>
        <end position="95"/>
    </location>
</feature>
<keyword evidence="3" id="KW-1185">Reference proteome</keyword>
<name>A0A369AMU5_9BURK</name>
<gene>
    <name evidence="2" type="ORF">DFR45_102113</name>
</gene>
<sequence length="96" mass="10257">MTIRGYTCAELGVCNAGTKGSCSCREEPRMAVRHDTGALPAGGFYFAPGAIEHMPRRARRTAGQMVPMRRTTAVLLAVLCIELGALLLLAAGKAWH</sequence>
<keyword evidence="1" id="KW-1133">Transmembrane helix</keyword>
<evidence type="ECO:0000256" key="1">
    <source>
        <dbReference type="SAM" id="Phobius"/>
    </source>
</evidence>
<evidence type="ECO:0000313" key="3">
    <source>
        <dbReference type="Proteomes" id="UP000252174"/>
    </source>
</evidence>
<comment type="caution">
    <text evidence="2">The sequence shown here is derived from an EMBL/GenBank/DDBJ whole genome shotgun (WGS) entry which is preliminary data.</text>
</comment>
<dbReference type="AlphaFoldDB" id="A0A369AMU5"/>
<reference evidence="2 3" key="1">
    <citation type="submission" date="2018-07" db="EMBL/GenBank/DDBJ databases">
        <title>Genomic Encyclopedia of Type Strains, Phase IV (KMG-IV): sequencing the most valuable type-strain genomes for metagenomic binning, comparative biology and taxonomic classification.</title>
        <authorList>
            <person name="Goeker M."/>
        </authorList>
    </citation>
    <scope>NUCLEOTIDE SEQUENCE [LARGE SCALE GENOMIC DNA]</scope>
    <source>
        <strain evidence="2 3">DSM 100911</strain>
    </source>
</reference>
<dbReference type="EMBL" id="QPJU01000002">
    <property type="protein sequence ID" value="RCX10712.1"/>
    <property type="molecule type" value="Genomic_DNA"/>
</dbReference>
<protein>
    <submittedName>
        <fullName evidence="2">Uncharacterized protein</fullName>
    </submittedName>
</protein>
<keyword evidence="1" id="KW-0812">Transmembrane</keyword>
<dbReference type="Proteomes" id="UP000252174">
    <property type="component" value="Unassembled WGS sequence"/>
</dbReference>
<keyword evidence="1" id="KW-0472">Membrane</keyword>
<proteinExistence type="predicted"/>
<organism evidence="2 3">
    <name type="scientific">Extensimonas vulgaris</name>
    <dbReference type="NCBI Taxonomy" id="1031594"/>
    <lineage>
        <taxon>Bacteria</taxon>
        <taxon>Pseudomonadati</taxon>
        <taxon>Pseudomonadota</taxon>
        <taxon>Betaproteobacteria</taxon>
        <taxon>Burkholderiales</taxon>
        <taxon>Comamonadaceae</taxon>
        <taxon>Extensimonas</taxon>
    </lineage>
</organism>
<accession>A0A369AMU5</accession>
<evidence type="ECO:0000313" key="2">
    <source>
        <dbReference type="EMBL" id="RCX10712.1"/>
    </source>
</evidence>